<evidence type="ECO:0008006" key="9">
    <source>
        <dbReference type="Google" id="ProtNLM"/>
    </source>
</evidence>
<dbReference type="EMBL" id="KN840482">
    <property type="protein sequence ID" value="KIP08290.1"/>
    <property type="molecule type" value="Genomic_DNA"/>
</dbReference>
<evidence type="ECO:0000256" key="4">
    <source>
        <dbReference type="ARBA" id="ARBA00023163"/>
    </source>
</evidence>
<dbReference type="Proteomes" id="UP000053257">
    <property type="component" value="Unassembled WGS sequence"/>
</dbReference>
<keyword evidence="3" id="KW-0805">Transcription regulation</keyword>
<feature type="compositionally biased region" description="Basic and acidic residues" evidence="6">
    <location>
        <begin position="94"/>
        <end position="107"/>
    </location>
</feature>
<evidence type="ECO:0000256" key="6">
    <source>
        <dbReference type="SAM" id="MobiDB-lite"/>
    </source>
</evidence>
<keyword evidence="5" id="KW-0539">Nucleus</keyword>
<dbReference type="HOGENOM" id="CLU_073373_0_0_1"/>
<evidence type="ECO:0000256" key="1">
    <source>
        <dbReference type="ARBA" id="ARBA00004123"/>
    </source>
</evidence>
<comment type="similarity">
    <text evidence="2">Belongs to the Mediator complex subunit 27 family.</text>
</comment>
<dbReference type="OrthoDB" id="10261040at2759"/>
<gene>
    <name evidence="7" type="ORF">PHLGIDRAFT_127114</name>
</gene>
<evidence type="ECO:0000313" key="7">
    <source>
        <dbReference type="EMBL" id="KIP08290.1"/>
    </source>
</evidence>
<evidence type="ECO:0000256" key="5">
    <source>
        <dbReference type="ARBA" id="ARBA00023242"/>
    </source>
</evidence>
<evidence type="ECO:0000313" key="8">
    <source>
        <dbReference type="Proteomes" id="UP000053257"/>
    </source>
</evidence>
<reference evidence="7 8" key="1">
    <citation type="journal article" date="2014" name="PLoS Genet.">
        <title>Analysis of the Phlebiopsis gigantea genome, transcriptome and secretome provides insight into its pioneer colonization strategies of wood.</title>
        <authorList>
            <person name="Hori C."/>
            <person name="Ishida T."/>
            <person name="Igarashi K."/>
            <person name="Samejima M."/>
            <person name="Suzuki H."/>
            <person name="Master E."/>
            <person name="Ferreira P."/>
            <person name="Ruiz-Duenas F.J."/>
            <person name="Held B."/>
            <person name="Canessa P."/>
            <person name="Larrondo L.F."/>
            <person name="Schmoll M."/>
            <person name="Druzhinina I.S."/>
            <person name="Kubicek C.P."/>
            <person name="Gaskell J.A."/>
            <person name="Kersten P."/>
            <person name="St John F."/>
            <person name="Glasner J."/>
            <person name="Sabat G."/>
            <person name="Splinter BonDurant S."/>
            <person name="Syed K."/>
            <person name="Yadav J."/>
            <person name="Mgbeahuruike A.C."/>
            <person name="Kovalchuk A."/>
            <person name="Asiegbu F.O."/>
            <person name="Lackner G."/>
            <person name="Hoffmeister D."/>
            <person name="Rencoret J."/>
            <person name="Gutierrez A."/>
            <person name="Sun H."/>
            <person name="Lindquist E."/>
            <person name="Barry K."/>
            <person name="Riley R."/>
            <person name="Grigoriev I.V."/>
            <person name="Henrissat B."/>
            <person name="Kues U."/>
            <person name="Berka R.M."/>
            <person name="Martinez A.T."/>
            <person name="Covert S.F."/>
            <person name="Blanchette R.A."/>
            <person name="Cullen D."/>
        </authorList>
    </citation>
    <scope>NUCLEOTIDE SEQUENCE [LARGE SCALE GENOMIC DNA]</scope>
    <source>
        <strain evidence="7 8">11061_1 CR5-6</strain>
    </source>
</reference>
<proteinExistence type="inferred from homology"/>
<dbReference type="Pfam" id="PF11571">
    <property type="entry name" value="Med27"/>
    <property type="match status" value="1"/>
</dbReference>
<comment type="subcellular location">
    <subcellularLocation>
        <location evidence="1">Nucleus</location>
    </subcellularLocation>
</comment>
<name>A0A0C3SBV3_PHLG1</name>
<dbReference type="AlphaFoldDB" id="A0A0C3SBV3"/>
<dbReference type="GO" id="GO:0006357">
    <property type="term" value="P:regulation of transcription by RNA polymerase II"/>
    <property type="evidence" value="ECO:0007669"/>
    <property type="project" value="TreeGrafter"/>
</dbReference>
<accession>A0A0C3SBV3</accession>
<evidence type="ECO:0000256" key="3">
    <source>
        <dbReference type="ARBA" id="ARBA00023015"/>
    </source>
</evidence>
<keyword evidence="8" id="KW-1185">Reference proteome</keyword>
<dbReference type="STRING" id="745531.A0A0C3SBV3"/>
<organism evidence="7 8">
    <name type="scientific">Phlebiopsis gigantea (strain 11061_1 CR5-6)</name>
    <name type="common">White-rot fungus</name>
    <name type="synonym">Peniophora gigantea</name>
    <dbReference type="NCBI Taxonomy" id="745531"/>
    <lineage>
        <taxon>Eukaryota</taxon>
        <taxon>Fungi</taxon>
        <taxon>Dikarya</taxon>
        <taxon>Basidiomycota</taxon>
        <taxon>Agaricomycotina</taxon>
        <taxon>Agaricomycetes</taxon>
        <taxon>Polyporales</taxon>
        <taxon>Phanerochaetaceae</taxon>
        <taxon>Phlebiopsis</taxon>
    </lineage>
</organism>
<dbReference type="InterPro" id="IPR021627">
    <property type="entry name" value="Mediator_Med27"/>
</dbReference>
<dbReference type="PANTHER" id="PTHR13130:SF4">
    <property type="entry name" value="MEDIATOR OF RNA POLYMERASE II TRANSCRIPTION SUBUNIT 27"/>
    <property type="match status" value="1"/>
</dbReference>
<feature type="region of interest" description="Disordered" evidence="6">
    <location>
        <begin position="94"/>
        <end position="145"/>
    </location>
</feature>
<protein>
    <recommendedName>
        <fullName evidence="9">Mediator complex subunit 27</fullName>
    </recommendedName>
</protein>
<dbReference type="GO" id="GO:0016592">
    <property type="term" value="C:mediator complex"/>
    <property type="evidence" value="ECO:0007669"/>
    <property type="project" value="InterPro"/>
</dbReference>
<sequence>MDLRVDAGAATSSTELEALESRIALLTELTSRVESLRQNPAYLRPTAASASSASIAAVVPALGQAALVRQGFEHIKEFADKVQSERVQDVLKAAKEREAKDQSDLRASRRRQHLKRERAASPESPQPYRSFQPKTSPFPPDDTVSTPLRMDGLVEYIQAYNKEHPFRLHIWTATPRASGQRLSDEAIIRFTIRDVLTIFLTVGCTASDPTLVVEGATAFGPREKKPPHAQSGFVVFQRLSQYLAKMLQAHPQVSLPLFMVLLAAYEDLFIRRCSACERVIGVEGHVPPVARVWLAGAWDARHPACLQSKAADVGAQ</sequence>
<dbReference type="PANTHER" id="PTHR13130">
    <property type="entry name" value="34 KDA TRANSCRIPTIONAL CO-ACTIVATOR-RELATED"/>
    <property type="match status" value="1"/>
</dbReference>
<keyword evidence="4" id="KW-0804">Transcription</keyword>
<evidence type="ECO:0000256" key="2">
    <source>
        <dbReference type="ARBA" id="ARBA00008048"/>
    </source>
</evidence>
<dbReference type="GO" id="GO:0003713">
    <property type="term" value="F:transcription coactivator activity"/>
    <property type="evidence" value="ECO:0007669"/>
    <property type="project" value="TreeGrafter"/>
</dbReference>